<dbReference type="EMBL" id="VLLI01000001">
    <property type="protein sequence ID" value="TWJ04794.1"/>
    <property type="molecule type" value="Genomic_DNA"/>
</dbReference>
<dbReference type="RefSeq" id="WP_144909292.1">
    <property type="nucleotide sequence ID" value="NZ_VLLI01000001.1"/>
</dbReference>
<evidence type="ECO:0000313" key="2">
    <source>
        <dbReference type="EMBL" id="TWJ04794.1"/>
    </source>
</evidence>
<name>A0A562UG59_9SPHI</name>
<gene>
    <name evidence="2" type="ORF">JN11_00515</name>
</gene>
<comment type="caution">
    <text evidence="2">The sequence shown here is derived from an EMBL/GenBank/DDBJ whole genome shotgun (WGS) entry which is preliminary data.</text>
</comment>
<organism evidence="2 3">
    <name type="scientific">Mucilaginibacter frigoritolerans</name>
    <dbReference type="NCBI Taxonomy" id="652788"/>
    <lineage>
        <taxon>Bacteria</taxon>
        <taxon>Pseudomonadati</taxon>
        <taxon>Bacteroidota</taxon>
        <taxon>Sphingobacteriia</taxon>
        <taxon>Sphingobacteriales</taxon>
        <taxon>Sphingobacteriaceae</taxon>
        <taxon>Mucilaginibacter</taxon>
    </lineage>
</organism>
<keyword evidence="1" id="KW-0472">Membrane</keyword>
<dbReference type="OrthoDB" id="9897798at2"/>
<evidence type="ECO:0000256" key="1">
    <source>
        <dbReference type="SAM" id="Phobius"/>
    </source>
</evidence>
<dbReference type="AlphaFoldDB" id="A0A562UG59"/>
<keyword evidence="1" id="KW-1133">Transmembrane helix</keyword>
<keyword evidence="3" id="KW-1185">Reference proteome</keyword>
<keyword evidence="1" id="KW-0812">Transmembrane</keyword>
<reference evidence="2 3" key="1">
    <citation type="submission" date="2019-07" db="EMBL/GenBank/DDBJ databases">
        <title>Genomic Encyclopedia of Archaeal and Bacterial Type Strains, Phase II (KMG-II): from individual species to whole genera.</title>
        <authorList>
            <person name="Goeker M."/>
        </authorList>
    </citation>
    <scope>NUCLEOTIDE SEQUENCE [LARGE SCALE GENOMIC DNA]</scope>
    <source>
        <strain evidence="2 3">ATCC BAA-1854</strain>
    </source>
</reference>
<sequence length="101" mass="11767">MAHIYRKIHFFGTTIRETIKVLSTDEELSLEPFDKSIKGKSTLKRARRSTYSHEDKTRVVMRIIVTFILLAISFYLLIEKNEQSKTLPCSIISAITGYWLK</sequence>
<proteinExistence type="predicted"/>
<dbReference type="Proteomes" id="UP000317010">
    <property type="component" value="Unassembled WGS sequence"/>
</dbReference>
<feature type="transmembrane region" description="Helical" evidence="1">
    <location>
        <begin position="59"/>
        <end position="78"/>
    </location>
</feature>
<protein>
    <submittedName>
        <fullName evidence="2">Uncharacterized protein</fullName>
    </submittedName>
</protein>
<evidence type="ECO:0000313" key="3">
    <source>
        <dbReference type="Proteomes" id="UP000317010"/>
    </source>
</evidence>
<accession>A0A562UG59</accession>